<proteinExistence type="inferred from homology"/>
<dbReference type="InterPro" id="IPR050571">
    <property type="entry name" value="Class-IV_PLP-Dep_Aminotrnsfr"/>
</dbReference>
<evidence type="ECO:0000313" key="4">
    <source>
        <dbReference type="EMBL" id="GGD01587.1"/>
    </source>
</evidence>
<evidence type="ECO:0000256" key="1">
    <source>
        <dbReference type="ARBA" id="ARBA00001933"/>
    </source>
</evidence>
<dbReference type="PANTHER" id="PTHR42743:SF10">
    <property type="entry name" value="D-ALANINE AMINOTRANSFERASE"/>
    <property type="match status" value="1"/>
</dbReference>
<sequence>MNDPLVYLNGAFTPISEAKIPVLDRGFIFGDGIYEVIPVYGRKMFRADQHFARLFRSLASVGITNPHSKEEWLELIAKVMDAHEANDQMVYIQVTRGVAKRAHAFPKDTVQPTVFIMTNPITLPSDAVRANGAVCVSMEDKRWLRCEIKSTSLLGNVLAAQNAAEHGVTEAIQFRDDFLTEASSSNVWVFKDGVLMGPPKDNLILEGIRYGLIEELCKTNNIPLIARRISREEVFAADEVLLSSATKEVLAVVRIDDQTIGKGQPGPIYQKLYAAYQLAKAAS</sequence>
<dbReference type="Gene3D" id="3.30.470.10">
    <property type="match status" value="1"/>
</dbReference>
<dbReference type="GO" id="GO:0005829">
    <property type="term" value="C:cytosol"/>
    <property type="evidence" value="ECO:0007669"/>
    <property type="project" value="TreeGrafter"/>
</dbReference>
<dbReference type="GO" id="GO:0008652">
    <property type="term" value="P:amino acid biosynthetic process"/>
    <property type="evidence" value="ECO:0007669"/>
    <property type="project" value="UniProtKB-ARBA"/>
</dbReference>
<dbReference type="PANTHER" id="PTHR42743">
    <property type="entry name" value="AMINO-ACID AMINOTRANSFERASE"/>
    <property type="match status" value="1"/>
</dbReference>
<dbReference type="RefSeq" id="WP_188569522.1">
    <property type="nucleotide sequence ID" value="NZ_BMED01000010.1"/>
</dbReference>
<dbReference type="CDD" id="cd01558">
    <property type="entry name" value="D-AAT_like"/>
    <property type="match status" value="1"/>
</dbReference>
<comment type="caution">
    <text evidence="4">The sequence shown here is derived from an EMBL/GenBank/DDBJ whole genome shotgun (WGS) entry which is preliminary data.</text>
</comment>
<keyword evidence="4" id="KW-0808">Transferase</keyword>
<protein>
    <submittedName>
        <fullName evidence="4">D-amino acid aminotransferase</fullName>
    </submittedName>
</protein>
<keyword evidence="3" id="KW-0663">Pyridoxal phosphate</keyword>
<dbReference type="FunFam" id="3.20.10.10:FF:000002">
    <property type="entry name" value="D-alanine aminotransferase"/>
    <property type="match status" value="1"/>
</dbReference>
<organism evidence="4 5">
    <name type="scientific">Undibacterium terreum</name>
    <dbReference type="NCBI Taxonomy" id="1224302"/>
    <lineage>
        <taxon>Bacteria</taxon>
        <taxon>Pseudomonadati</taxon>
        <taxon>Pseudomonadota</taxon>
        <taxon>Betaproteobacteria</taxon>
        <taxon>Burkholderiales</taxon>
        <taxon>Oxalobacteraceae</taxon>
        <taxon>Undibacterium</taxon>
    </lineage>
</organism>
<keyword evidence="4" id="KW-0032">Aminotransferase</keyword>
<evidence type="ECO:0000256" key="2">
    <source>
        <dbReference type="ARBA" id="ARBA00009320"/>
    </source>
</evidence>
<dbReference type="InterPro" id="IPR043131">
    <property type="entry name" value="BCAT-like_N"/>
</dbReference>
<dbReference type="InterPro" id="IPR036038">
    <property type="entry name" value="Aminotransferase-like"/>
</dbReference>
<name>A0A916V2F2_9BURK</name>
<dbReference type="Gene3D" id="3.20.10.10">
    <property type="entry name" value="D-amino Acid Aminotransferase, subunit A, domain 2"/>
    <property type="match status" value="1"/>
</dbReference>
<dbReference type="SUPFAM" id="SSF56752">
    <property type="entry name" value="D-aminoacid aminotransferase-like PLP-dependent enzymes"/>
    <property type="match status" value="1"/>
</dbReference>
<reference evidence="4" key="1">
    <citation type="journal article" date="2014" name="Int. J. Syst. Evol. Microbiol.">
        <title>Complete genome sequence of Corynebacterium casei LMG S-19264T (=DSM 44701T), isolated from a smear-ripened cheese.</title>
        <authorList>
            <consortium name="US DOE Joint Genome Institute (JGI-PGF)"/>
            <person name="Walter F."/>
            <person name="Albersmeier A."/>
            <person name="Kalinowski J."/>
            <person name="Ruckert C."/>
        </authorList>
    </citation>
    <scope>NUCLEOTIDE SEQUENCE</scope>
    <source>
        <strain evidence="4">CGMCC 1.10998</strain>
    </source>
</reference>
<dbReference type="GO" id="GO:0046394">
    <property type="term" value="P:carboxylic acid biosynthetic process"/>
    <property type="evidence" value="ECO:0007669"/>
    <property type="project" value="UniProtKB-ARBA"/>
</dbReference>
<evidence type="ECO:0000313" key="5">
    <source>
        <dbReference type="Proteomes" id="UP000637423"/>
    </source>
</evidence>
<gene>
    <name evidence="4" type="ORF">GCM10011396_56410</name>
</gene>
<dbReference type="GO" id="GO:0008483">
    <property type="term" value="F:transaminase activity"/>
    <property type="evidence" value="ECO:0007669"/>
    <property type="project" value="UniProtKB-KW"/>
</dbReference>
<dbReference type="InterPro" id="IPR001544">
    <property type="entry name" value="Aminotrans_IV"/>
</dbReference>
<accession>A0A916V2F2</accession>
<dbReference type="InterPro" id="IPR043132">
    <property type="entry name" value="BCAT-like_C"/>
</dbReference>
<dbReference type="Proteomes" id="UP000637423">
    <property type="component" value="Unassembled WGS sequence"/>
</dbReference>
<comment type="similarity">
    <text evidence="2">Belongs to the class-IV pyridoxal-phosphate-dependent aminotransferase family.</text>
</comment>
<dbReference type="Pfam" id="PF01063">
    <property type="entry name" value="Aminotran_4"/>
    <property type="match status" value="1"/>
</dbReference>
<dbReference type="AlphaFoldDB" id="A0A916V2F2"/>
<keyword evidence="5" id="KW-1185">Reference proteome</keyword>
<reference evidence="4" key="2">
    <citation type="submission" date="2020-09" db="EMBL/GenBank/DDBJ databases">
        <authorList>
            <person name="Sun Q."/>
            <person name="Zhou Y."/>
        </authorList>
    </citation>
    <scope>NUCLEOTIDE SEQUENCE</scope>
    <source>
        <strain evidence="4">CGMCC 1.10998</strain>
    </source>
</reference>
<comment type="cofactor">
    <cofactor evidence="1">
        <name>pyridoxal 5'-phosphate</name>
        <dbReference type="ChEBI" id="CHEBI:597326"/>
    </cofactor>
</comment>
<evidence type="ECO:0000256" key="3">
    <source>
        <dbReference type="ARBA" id="ARBA00022898"/>
    </source>
</evidence>
<dbReference type="EMBL" id="BMED01000010">
    <property type="protein sequence ID" value="GGD01587.1"/>
    <property type="molecule type" value="Genomic_DNA"/>
</dbReference>